<dbReference type="FunFam" id="3.40.30.10:FF:000026">
    <property type="entry name" value="Glutaredoxin 2"/>
    <property type="match status" value="1"/>
</dbReference>
<evidence type="ECO:0000313" key="9">
    <source>
        <dbReference type="EMBL" id="KAF9690774.1"/>
    </source>
</evidence>
<dbReference type="InterPro" id="IPR036249">
    <property type="entry name" value="Thioredoxin-like_sf"/>
</dbReference>
<dbReference type="InterPro" id="IPR011767">
    <property type="entry name" value="GLR_AS"/>
</dbReference>
<comment type="catalytic activity">
    <reaction evidence="7">
        <text>RX + glutathione = an S-substituted glutathione + a halide anion + H(+)</text>
        <dbReference type="Rhea" id="RHEA:16437"/>
        <dbReference type="ChEBI" id="CHEBI:15378"/>
        <dbReference type="ChEBI" id="CHEBI:16042"/>
        <dbReference type="ChEBI" id="CHEBI:17792"/>
        <dbReference type="ChEBI" id="CHEBI:57925"/>
        <dbReference type="ChEBI" id="CHEBI:90779"/>
        <dbReference type="EC" id="2.5.1.18"/>
    </reaction>
</comment>
<dbReference type="PROSITE" id="PS00195">
    <property type="entry name" value="GLUTAREDOXIN_1"/>
    <property type="match status" value="1"/>
</dbReference>
<protein>
    <recommendedName>
        <fullName evidence="8">Glutaredoxin domain-containing protein</fullName>
    </recommendedName>
</protein>
<evidence type="ECO:0000256" key="6">
    <source>
        <dbReference type="ARBA" id="ARBA00035808"/>
    </source>
</evidence>
<comment type="catalytic activity">
    <reaction evidence="1">
        <text>2 glutathione + H2O2 = glutathione disulfide + 2 H2O</text>
        <dbReference type="Rhea" id="RHEA:16833"/>
        <dbReference type="ChEBI" id="CHEBI:15377"/>
        <dbReference type="ChEBI" id="CHEBI:16240"/>
        <dbReference type="ChEBI" id="CHEBI:57925"/>
        <dbReference type="ChEBI" id="CHEBI:58297"/>
        <dbReference type="EC" id="1.11.1.9"/>
    </reaction>
</comment>
<proteinExistence type="predicted"/>
<evidence type="ECO:0000256" key="2">
    <source>
        <dbReference type="ARBA" id="ARBA00022448"/>
    </source>
</evidence>
<reference evidence="9" key="1">
    <citation type="submission" date="2018-12" db="EMBL/GenBank/DDBJ databases">
        <authorList>
            <person name="Syme R.A."/>
            <person name="Farfan-Caceres L."/>
            <person name="Lichtenzveig J."/>
        </authorList>
    </citation>
    <scope>NUCLEOTIDE SEQUENCE</scope>
    <source>
        <strain evidence="9">Al4</strain>
    </source>
</reference>
<dbReference type="GO" id="GO:0004364">
    <property type="term" value="F:glutathione transferase activity"/>
    <property type="evidence" value="ECO:0007669"/>
    <property type="project" value="UniProtKB-EC"/>
</dbReference>
<comment type="caution">
    <text evidence="9">The sequence shown here is derived from an EMBL/GenBank/DDBJ whole genome shotgun (WGS) entry which is preliminary data.</text>
</comment>
<dbReference type="NCBIfam" id="TIGR02180">
    <property type="entry name" value="GRX_euk"/>
    <property type="match status" value="1"/>
</dbReference>
<keyword evidence="10" id="KW-1185">Reference proteome</keyword>
<dbReference type="Gene3D" id="3.40.30.10">
    <property type="entry name" value="Glutaredoxin"/>
    <property type="match status" value="1"/>
</dbReference>
<dbReference type="OrthoDB" id="418495at2759"/>
<dbReference type="InterPro" id="IPR002109">
    <property type="entry name" value="Glutaredoxin"/>
</dbReference>
<organism evidence="9 10">
    <name type="scientific">Ascochyta lentis</name>
    <dbReference type="NCBI Taxonomy" id="205686"/>
    <lineage>
        <taxon>Eukaryota</taxon>
        <taxon>Fungi</taxon>
        <taxon>Dikarya</taxon>
        <taxon>Ascomycota</taxon>
        <taxon>Pezizomycotina</taxon>
        <taxon>Dothideomycetes</taxon>
        <taxon>Pleosporomycetidae</taxon>
        <taxon>Pleosporales</taxon>
        <taxon>Pleosporineae</taxon>
        <taxon>Didymellaceae</taxon>
        <taxon>Ascochyta</taxon>
    </lineage>
</organism>
<evidence type="ECO:0000256" key="3">
    <source>
        <dbReference type="ARBA" id="ARBA00022982"/>
    </source>
</evidence>
<gene>
    <name evidence="9" type="ORF">EKO04_010952</name>
</gene>
<dbReference type="GO" id="GO:0034599">
    <property type="term" value="P:cellular response to oxidative stress"/>
    <property type="evidence" value="ECO:0007669"/>
    <property type="project" value="TreeGrafter"/>
</dbReference>
<evidence type="ECO:0000256" key="4">
    <source>
        <dbReference type="ARBA" id="ARBA00023157"/>
    </source>
</evidence>
<dbReference type="InterPro" id="IPR014025">
    <property type="entry name" value="Glutaredoxin_subgr"/>
</dbReference>
<evidence type="ECO:0000256" key="7">
    <source>
        <dbReference type="ARBA" id="ARBA00047960"/>
    </source>
</evidence>
<keyword evidence="5" id="KW-0676">Redox-active center</keyword>
<feature type="domain" description="Glutaredoxin" evidence="8">
    <location>
        <begin position="105"/>
        <end position="167"/>
    </location>
</feature>
<sequence>MGQSSLTDCTFSAIASFTKLIAAAGRASKYLTNRQHFYHLDSKSHIIYIHNPNTLIPHPPTSTRSASATATISTFIRRFFSRAPSPTTMSATKTKVQSIIDENPVAVFSKSYCPYCRQAKQLLSDKGAKFYAIELDQVDDGSAIQSALADLTGQSTVPNIFIAKQHIGGNSDLQAKKNELVNLLKDAGAV</sequence>
<dbReference type="InterPro" id="IPR011899">
    <property type="entry name" value="Glutaredoxin_euk/vir"/>
</dbReference>
<name>A0A8H7MCR5_9PLEO</name>
<dbReference type="Pfam" id="PF00462">
    <property type="entry name" value="Glutaredoxin"/>
    <property type="match status" value="1"/>
</dbReference>
<keyword evidence="3" id="KW-0249">Electron transport</keyword>
<dbReference type="SUPFAM" id="SSF52833">
    <property type="entry name" value="Thioredoxin-like"/>
    <property type="match status" value="1"/>
</dbReference>
<dbReference type="EMBL" id="RZGK01000022">
    <property type="protein sequence ID" value="KAF9690774.1"/>
    <property type="molecule type" value="Genomic_DNA"/>
</dbReference>
<evidence type="ECO:0000256" key="5">
    <source>
        <dbReference type="ARBA" id="ARBA00023284"/>
    </source>
</evidence>
<evidence type="ECO:0000259" key="8">
    <source>
        <dbReference type="Pfam" id="PF00462"/>
    </source>
</evidence>
<reference evidence="9" key="2">
    <citation type="submission" date="2020-09" db="EMBL/GenBank/DDBJ databases">
        <title>Reference genome assembly for Australian Ascochyta lentis isolate Al4.</title>
        <authorList>
            <person name="Lee R.C."/>
            <person name="Farfan-Caceres L.M."/>
            <person name="Debler J.W."/>
            <person name="Williams A.H."/>
            <person name="Henares B.M."/>
        </authorList>
    </citation>
    <scope>NUCLEOTIDE SEQUENCE</scope>
    <source>
        <strain evidence="9">Al4</strain>
    </source>
</reference>
<dbReference type="Proteomes" id="UP000651452">
    <property type="component" value="Unassembled WGS sequence"/>
</dbReference>
<dbReference type="AlphaFoldDB" id="A0A8H7MCR5"/>
<dbReference type="GO" id="GO:0005737">
    <property type="term" value="C:cytoplasm"/>
    <property type="evidence" value="ECO:0007669"/>
    <property type="project" value="TreeGrafter"/>
</dbReference>
<dbReference type="PANTHER" id="PTHR45694">
    <property type="entry name" value="GLUTAREDOXIN 2"/>
    <property type="match status" value="1"/>
</dbReference>
<accession>A0A8H7MCR5</accession>
<dbReference type="GO" id="GO:0004602">
    <property type="term" value="F:glutathione peroxidase activity"/>
    <property type="evidence" value="ECO:0007669"/>
    <property type="project" value="UniProtKB-EC"/>
</dbReference>
<evidence type="ECO:0000313" key="10">
    <source>
        <dbReference type="Proteomes" id="UP000651452"/>
    </source>
</evidence>
<dbReference type="GO" id="GO:0015038">
    <property type="term" value="F:glutathione disulfide oxidoreductase activity"/>
    <property type="evidence" value="ECO:0007669"/>
    <property type="project" value="TreeGrafter"/>
</dbReference>
<dbReference type="PRINTS" id="PR00160">
    <property type="entry name" value="GLUTAREDOXIN"/>
</dbReference>
<keyword evidence="2" id="KW-0813">Transport</keyword>
<dbReference type="PANTHER" id="PTHR45694:SF18">
    <property type="entry name" value="GLUTAREDOXIN-1-RELATED"/>
    <property type="match status" value="1"/>
</dbReference>
<dbReference type="CDD" id="cd03419">
    <property type="entry name" value="GRX_GRXh_1_2_like"/>
    <property type="match status" value="1"/>
</dbReference>
<dbReference type="PROSITE" id="PS51354">
    <property type="entry name" value="GLUTAREDOXIN_2"/>
    <property type="match status" value="1"/>
</dbReference>
<evidence type="ECO:0000256" key="1">
    <source>
        <dbReference type="ARBA" id="ARBA00000217"/>
    </source>
</evidence>
<comment type="catalytic activity">
    <reaction evidence="6">
        <text>1-chloro-2,4-dinitrobenzene + glutathione = 2,4-dinitrophenyl-S-glutathione + chloride + H(+)</text>
        <dbReference type="Rhea" id="RHEA:51220"/>
        <dbReference type="ChEBI" id="CHEBI:15378"/>
        <dbReference type="ChEBI" id="CHEBI:17996"/>
        <dbReference type="ChEBI" id="CHEBI:34718"/>
        <dbReference type="ChEBI" id="CHEBI:57925"/>
        <dbReference type="ChEBI" id="CHEBI:133977"/>
        <dbReference type="EC" id="2.5.1.18"/>
    </reaction>
</comment>
<dbReference type="GO" id="GO:0005634">
    <property type="term" value="C:nucleus"/>
    <property type="evidence" value="ECO:0007669"/>
    <property type="project" value="TreeGrafter"/>
</dbReference>
<keyword evidence="4" id="KW-1015">Disulfide bond</keyword>